<dbReference type="PROSITE" id="PS50035">
    <property type="entry name" value="PLD"/>
    <property type="match status" value="2"/>
</dbReference>
<accession>A0A427YDI9</accession>
<evidence type="ECO:0000256" key="3">
    <source>
        <dbReference type="ARBA" id="ARBA00022737"/>
    </source>
</evidence>
<sequence>MTGPAGSGDQPNGGFANLVSQLVQKQPHKASLGSGSPDEAPSPPSKLLPATGLKCNVEEANGSKEPNGHGGEANGDAQTRPHMNGRASSSSSIPSNASGTDPRNQQEREASQEGARGRGPGDMRPKFLPRRMEDLWWNLLARRKAQASRNSKRTKRRKKAALTLSKTRTDRSRTLTDEAGRLPDGVPGVKDEEPPGPRNEIVLDPRISYLQYHQVEKHTGRGLEKGPILKITPDGEAELPPGQTPRPSRANTNAPDEMRRVRAERQEDGYEAGMGGTRGEGKWRGALDEHSKPRPGAAKTARFSAFRVSRASSTDHDREQQPSQSQEHESGSEEHEAAQKRWGMLRSRVLPSKQRSANGSVPTPGPGKVSALAPTAIASVPVTMELLAGQLPVMILKTWIDRDEDGHRAVPVHLGSLRFRVGDSVGVKAGRQTGKEMFKLECEYGDGAVKWVIYRELRDFLSLHAHYKAANIGTSVSGLRTSRRVDIPNFPAMSIPYLNRIAGREGNKEKPVGKAEYAQASRDALQQYLVELIRAVIFRPESNRLCKFLELSSLTLALAPRGGFQGKAGYLRIPGSNASRRANQPGLTPTSWVHNRTPKWFIVRDSYFVATEGPEDTEFYDVFLIDADFSIERPKRAYRTGFHRISGRNGMKPHHSSDPAARAENDNDIDTDNPFTHEMMVAAGEGQGKTADRIHDPEEADASHHSFFIVNSQRRLKLVAKNARQLHQFVVSMERIAAQSPWTGRNRFDSFAPLRVNVAAQWLVDGRDYFWNLSRAINMAKERIYIHDWWISPELYLRRPGNERYRLDNLLKRKAEEGVQIFIIVYNEVSDKTTPVDSLYTKKRLTGLHPNIMVQRSPSHFQTGTFYWSHHEKLCVIDETIAFMGGLDLCYGRWDSSQHVLTDEDHSAPDGPDGPIWRGKDYANERVAEYSALDKPFEDMFDRNKVPRMPWHDVGLQIVGQPARDLCRHFVQRWNLLIRTKNHKRKMPFLLPPPEFTDRELDELKLRGTCEVQICRSVGPWSMGTLEKIEHSIQNAYIKSIELSEHFVYIENQFFITSTVVDGVRIENGVGDALVDRIIRAHREGTPWKACIVIPLLPGYTYPIDSNEASSVRLILECQNRTISRGTHSIFSRLRKEGIDPDEYITFFSLRGWSKFKSGVLTSEQVYIHGKTMVVDDRLVICGSANINERSQRGDRDSEIVAVIRDTDMIDGTMAGKPFKVGRFAHTLRVRLMREHVGVDVDAIEEDQLMSRPPVADADEVESWDPDHEQSQDGEGIRGITKVKKRSARDRLMRTVETGLSSVTKGVSENAIDELSNLAAKVARPIDAVVGGQTVAHHAKDDGDPSERQDFSRDGRSEEGFASSMVPTLEEKTIFERRPSGSHANGKPLFDLMERDEAGPEPKEAEVPGRVKEDSYIGEEDDAKTSDAPRVQGKPGDKELYGAPANAVEDDEAPPTSGTKRSDPTEDEQAAVAARKTLRKHLSAKVGMSPWTMPTPTPKIDPNRFHDPLDEAFWKDMWVAVAVHNTEIFRKVFRCIPDDLVTSWAQYKAFANHAEKFNKTPEDVSGPGTSEPVKVTHDGPGTHGAGGGGSGGGAVGQGAGAGAGSDDGRKSAETRESDVVDGVVPGAGTDGKKTTSLPGGNSAGASVPSDAGTGAERKPSGPQDPWADWEREEMEELLGEIRGHLVLYSTRFLEAEDLANNFLFNSDKILPLPIYD</sequence>
<feature type="compositionally biased region" description="Low complexity" evidence="8">
    <location>
        <begin position="301"/>
        <end position="312"/>
    </location>
</feature>
<dbReference type="CDD" id="cd09141">
    <property type="entry name" value="PLDc_vPLD1_2_yPLD_like_2"/>
    <property type="match status" value="1"/>
</dbReference>
<dbReference type="FunFam" id="3.30.870.10:FF:000011">
    <property type="entry name" value="Phospholipase"/>
    <property type="match status" value="1"/>
</dbReference>
<evidence type="ECO:0000256" key="2">
    <source>
        <dbReference type="ARBA" id="ARBA00008664"/>
    </source>
</evidence>
<reference evidence="10 11" key="1">
    <citation type="submission" date="2018-11" db="EMBL/GenBank/DDBJ databases">
        <title>Genome sequence of Saitozyma podzolica DSM 27192.</title>
        <authorList>
            <person name="Aliyu H."/>
            <person name="Gorte O."/>
            <person name="Ochsenreither K."/>
        </authorList>
    </citation>
    <scope>NUCLEOTIDE SEQUENCE [LARGE SCALE GENOMIC DNA]</scope>
    <source>
        <strain evidence="10 11">DSM 27192</strain>
    </source>
</reference>
<dbReference type="Pfam" id="PF13091">
    <property type="entry name" value="PLDc_2"/>
    <property type="match status" value="1"/>
</dbReference>
<dbReference type="GO" id="GO:0009395">
    <property type="term" value="P:phospholipid catabolic process"/>
    <property type="evidence" value="ECO:0007669"/>
    <property type="project" value="TreeGrafter"/>
</dbReference>
<feature type="compositionally biased region" description="Low complexity" evidence="8">
    <location>
        <begin position="88"/>
        <end position="98"/>
    </location>
</feature>
<feature type="compositionally biased region" description="Gly residues" evidence="8">
    <location>
        <begin position="1581"/>
        <end position="1605"/>
    </location>
</feature>
<feature type="compositionally biased region" description="Basic and acidic residues" evidence="8">
    <location>
        <begin position="655"/>
        <end position="665"/>
    </location>
</feature>
<dbReference type="STRING" id="1890683.A0A427YDI9"/>
<dbReference type="Gene3D" id="3.30.1520.10">
    <property type="entry name" value="Phox-like domain"/>
    <property type="match status" value="1"/>
</dbReference>
<feature type="region of interest" description="Disordered" evidence="8">
    <location>
        <begin position="217"/>
        <end position="340"/>
    </location>
</feature>
<dbReference type="CDD" id="cd09138">
    <property type="entry name" value="PLDc_vPLD1_2_yPLD_like_1"/>
    <property type="match status" value="1"/>
</dbReference>
<proteinExistence type="inferred from homology"/>
<dbReference type="PANTHER" id="PTHR18896:SF76">
    <property type="entry name" value="PHOSPHOLIPASE"/>
    <property type="match status" value="1"/>
</dbReference>
<dbReference type="CDD" id="cd01254">
    <property type="entry name" value="PH_PLD"/>
    <property type="match status" value="1"/>
</dbReference>
<keyword evidence="5 7" id="KW-0442">Lipid degradation</keyword>
<feature type="region of interest" description="Disordered" evidence="8">
    <location>
        <begin position="144"/>
        <end position="204"/>
    </location>
</feature>
<dbReference type="OrthoDB" id="14911at2759"/>
<feature type="compositionally biased region" description="Basic and acidic residues" evidence="8">
    <location>
        <begin position="1369"/>
        <end position="1379"/>
    </location>
</feature>
<organism evidence="10 11">
    <name type="scientific">Saitozyma podzolica</name>
    <dbReference type="NCBI Taxonomy" id="1890683"/>
    <lineage>
        <taxon>Eukaryota</taxon>
        <taxon>Fungi</taxon>
        <taxon>Dikarya</taxon>
        <taxon>Basidiomycota</taxon>
        <taxon>Agaricomycotina</taxon>
        <taxon>Tremellomycetes</taxon>
        <taxon>Tremellales</taxon>
        <taxon>Trimorphomycetaceae</taxon>
        <taxon>Saitozyma</taxon>
    </lineage>
</organism>
<dbReference type="EC" id="3.1.4.4" evidence="7"/>
<dbReference type="InterPro" id="IPR016555">
    <property type="entry name" value="PLipase_D_euk"/>
</dbReference>
<name>A0A427YDI9_9TREE</name>
<dbReference type="PIRSF" id="PIRSF009376">
    <property type="entry name" value="Phospholipase_D_euk"/>
    <property type="match status" value="1"/>
</dbReference>
<comment type="similarity">
    <text evidence="2 7">Belongs to the phospholipase D family.</text>
</comment>
<feature type="compositionally biased region" description="Basic and acidic residues" evidence="8">
    <location>
        <begin position="1338"/>
        <end position="1359"/>
    </location>
</feature>
<feature type="region of interest" description="Disordered" evidence="8">
    <location>
        <begin position="1334"/>
        <end position="1468"/>
    </location>
</feature>
<evidence type="ECO:0000256" key="8">
    <source>
        <dbReference type="SAM" id="MobiDB-lite"/>
    </source>
</evidence>
<feature type="compositionally biased region" description="Basic and acidic residues" evidence="8">
    <location>
        <begin position="279"/>
        <end position="292"/>
    </location>
</feature>
<comment type="catalytic activity">
    <reaction evidence="1 7">
        <text>a 1,2-diacyl-sn-glycero-3-phosphocholine + H2O = a 1,2-diacyl-sn-glycero-3-phosphate + choline + H(+)</text>
        <dbReference type="Rhea" id="RHEA:14445"/>
        <dbReference type="ChEBI" id="CHEBI:15354"/>
        <dbReference type="ChEBI" id="CHEBI:15377"/>
        <dbReference type="ChEBI" id="CHEBI:15378"/>
        <dbReference type="ChEBI" id="CHEBI:57643"/>
        <dbReference type="ChEBI" id="CHEBI:58608"/>
        <dbReference type="EC" id="3.1.4.4"/>
    </reaction>
</comment>
<dbReference type="GO" id="GO:0006654">
    <property type="term" value="P:phosphatidic acid biosynthetic process"/>
    <property type="evidence" value="ECO:0007669"/>
    <property type="project" value="InterPro"/>
</dbReference>
<dbReference type="PANTHER" id="PTHR18896">
    <property type="entry name" value="PHOSPHOLIPASE D"/>
    <property type="match status" value="1"/>
</dbReference>
<dbReference type="InterPro" id="IPR015679">
    <property type="entry name" value="PLipase_D_fam"/>
</dbReference>
<feature type="domain" description="PLD phosphodiesterase" evidence="9">
    <location>
        <begin position="866"/>
        <end position="893"/>
    </location>
</feature>
<feature type="compositionally biased region" description="Basic and acidic residues" evidence="8">
    <location>
        <begin position="167"/>
        <end position="181"/>
    </location>
</feature>
<dbReference type="InterPro" id="IPR036871">
    <property type="entry name" value="PX_dom_sf"/>
</dbReference>
<keyword evidence="4 7" id="KW-0378">Hydrolase</keyword>
<dbReference type="SUPFAM" id="SSF56024">
    <property type="entry name" value="Phospholipase D/nuclease"/>
    <property type="match status" value="2"/>
</dbReference>
<dbReference type="SMART" id="SM00155">
    <property type="entry name" value="PLDc"/>
    <property type="match status" value="2"/>
</dbReference>
<feature type="compositionally biased region" description="Basic and acidic residues" evidence="8">
    <location>
        <begin position="1392"/>
        <end position="1415"/>
    </location>
</feature>
<evidence type="ECO:0000256" key="7">
    <source>
        <dbReference type="PIRNR" id="PIRNR009376"/>
    </source>
</evidence>
<dbReference type="EMBL" id="RSCD01000014">
    <property type="protein sequence ID" value="RSH89190.1"/>
    <property type="molecule type" value="Genomic_DNA"/>
</dbReference>
<dbReference type="GO" id="GO:0004630">
    <property type="term" value="F:phospholipase D activity"/>
    <property type="evidence" value="ECO:0007669"/>
    <property type="project" value="UniProtKB-UniRule"/>
</dbReference>
<comment type="caution">
    <text evidence="10">The sequence shown here is derived from an EMBL/GenBank/DDBJ whole genome shotgun (WGS) entry which is preliminary data.</text>
</comment>
<dbReference type="Pfam" id="PF00614">
    <property type="entry name" value="PLDc"/>
    <property type="match status" value="1"/>
</dbReference>
<feature type="compositionally biased region" description="Basic and acidic residues" evidence="8">
    <location>
        <begin position="256"/>
        <end position="268"/>
    </location>
</feature>
<dbReference type="InterPro" id="IPR025202">
    <property type="entry name" value="PLD-like_dom"/>
</dbReference>
<evidence type="ECO:0000313" key="11">
    <source>
        <dbReference type="Proteomes" id="UP000279259"/>
    </source>
</evidence>
<evidence type="ECO:0000256" key="5">
    <source>
        <dbReference type="ARBA" id="ARBA00022963"/>
    </source>
</evidence>
<feature type="region of interest" description="Disordered" evidence="8">
    <location>
        <begin position="644"/>
        <end position="674"/>
    </location>
</feature>
<dbReference type="GO" id="GO:0035556">
    <property type="term" value="P:intracellular signal transduction"/>
    <property type="evidence" value="ECO:0007669"/>
    <property type="project" value="InterPro"/>
</dbReference>
<evidence type="ECO:0000256" key="1">
    <source>
        <dbReference type="ARBA" id="ARBA00000798"/>
    </source>
</evidence>
<dbReference type="InterPro" id="IPR001736">
    <property type="entry name" value="PLipase_D/transphosphatidylase"/>
</dbReference>
<keyword evidence="11" id="KW-1185">Reference proteome</keyword>
<evidence type="ECO:0000256" key="4">
    <source>
        <dbReference type="ARBA" id="ARBA00022801"/>
    </source>
</evidence>
<feature type="compositionally biased region" description="Basic and acidic residues" evidence="8">
    <location>
        <begin position="104"/>
        <end position="128"/>
    </location>
</feature>
<feature type="region of interest" description="Disordered" evidence="8">
    <location>
        <begin position="1558"/>
        <end position="1666"/>
    </location>
</feature>
<feature type="compositionally biased region" description="Basic residues" evidence="8">
    <location>
        <begin position="144"/>
        <end position="160"/>
    </location>
</feature>
<dbReference type="Gene3D" id="3.30.870.10">
    <property type="entry name" value="Endonuclease Chain A"/>
    <property type="match status" value="2"/>
</dbReference>
<protein>
    <recommendedName>
        <fullName evidence="7">Phospholipase</fullName>
        <ecNumber evidence="7">3.1.4.4</ecNumber>
    </recommendedName>
</protein>
<keyword evidence="3" id="KW-0677">Repeat</keyword>
<evidence type="ECO:0000256" key="6">
    <source>
        <dbReference type="ARBA" id="ARBA00023098"/>
    </source>
</evidence>
<feature type="compositionally biased region" description="Polar residues" evidence="8">
    <location>
        <begin position="245"/>
        <end position="254"/>
    </location>
</feature>
<feature type="region of interest" description="Disordered" evidence="8">
    <location>
        <begin position="1248"/>
        <end position="1284"/>
    </location>
</feature>
<feature type="region of interest" description="Disordered" evidence="8">
    <location>
        <begin position="1"/>
        <end position="128"/>
    </location>
</feature>
<feature type="compositionally biased region" description="Basic and acidic residues" evidence="8">
    <location>
        <begin position="313"/>
        <end position="339"/>
    </location>
</feature>
<feature type="compositionally biased region" description="Basic residues" evidence="8">
    <location>
        <begin position="644"/>
        <end position="654"/>
    </location>
</feature>
<feature type="domain" description="PLD phosphodiesterase" evidence="9">
    <location>
        <begin position="1164"/>
        <end position="1191"/>
    </location>
</feature>
<evidence type="ECO:0000313" key="10">
    <source>
        <dbReference type="EMBL" id="RSH89190.1"/>
    </source>
</evidence>
<keyword evidence="6" id="KW-0443">Lipid metabolism</keyword>
<dbReference type="Proteomes" id="UP000279259">
    <property type="component" value="Unassembled WGS sequence"/>
</dbReference>
<evidence type="ECO:0000259" key="9">
    <source>
        <dbReference type="PROSITE" id="PS50035"/>
    </source>
</evidence>
<gene>
    <name evidence="10" type="primary">SPO14</name>
    <name evidence="10" type="ORF">EHS25_002302</name>
</gene>
<dbReference type="GO" id="GO:0035091">
    <property type="term" value="F:phosphatidylinositol binding"/>
    <property type="evidence" value="ECO:0007669"/>
    <property type="project" value="InterPro"/>
</dbReference>
<feature type="compositionally biased region" description="Basic and acidic residues" evidence="8">
    <location>
        <begin position="1606"/>
        <end position="1618"/>
    </location>
</feature>